<sequence>MQIEMNDIYKAFGQNKVLEGVHFSLEAGEVHALMGENGAGKSTLMNILTGLHKQDQGTIVINGNETSFKDSKEAEEAGMAFIRQELNIWPEMTVLENLFIGKELVNKLGVLKTKQMKARAKEVFKTLNISLPFDKEAGLCSVGEQQMIEIAKALMTEAEVIIMDEPTAALTDREIEKLFEVMKGLTQKGVSLVYISHRMEEIFAICDRITVMRDGKTVDTKRIVDTNFDEVVQKMVGRELEDRFPHRDAKLGEVVLDVKGLTKKGMFENINFAVRQGEIVGVAGLMGAGRTEIMRALFGVDQIDRGEITVEGKRVSIRKPTDAVRHGLAFITENRKEEGLILDFSVRENIGLPNLKSFAPSGLVKTDDERNFADMMIKRLHVKTSSAETIIGNLSGGNQQKVVIAKWIGTSPKVLIMDEPTRGIDVGAKREIYELMNELTERGIAIIMVSSELPEIVGMSDRILVVHEGAIAGELLKQEATQEKIMALATGGN</sequence>
<dbReference type="GO" id="GO:0005886">
    <property type="term" value="C:plasma membrane"/>
    <property type="evidence" value="ECO:0007669"/>
    <property type="project" value="UniProtKB-SubCell"/>
</dbReference>
<keyword evidence="3" id="KW-0813">Transport</keyword>
<dbReference type="Pfam" id="PF00005">
    <property type="entry name" value="ABC_tran"/>
    <property type="match status" value="2"/>
</dbReference>
<evidence type="ECO:0000256" key="2">
    <source>
        <dbReference type="ARBA" id="ARBA00004533"/>
    </source>
</evidence>
<keyword evidence="13" id="KW-1185">Reference proteome</keyword>
<evidence type="ECO:0000256" key="3">
    <source>
        <dbReference type="ARBA" id="ARBA00022448"/>
    </source>
</evidence>
<keyword evidence="5" id="KW-0762">Sugar transport</keyword>
<reference evidence="12 13" key="1">
    <citation type="submission" date="2015-11" db="EMBL/GenBank/DDBJ databases">
        <title>Genome Sequence of Bacillus simplex strain VanAntwerpen2.</title>
        <authorList>
            <person name="Couger M.B."/>
        </authorList>
    </citation>
    <scope>NUCLEOTIDE SEQUENCE [LARGE SCALE GENOMIC DNA]</scope>
    <source>
        <strain evidence="12 13">VanAntwerpen02</strain>
    </source>
</reference>
<dbReference type="Proteomes" id="UP000064189">
    <property type="component" value="Unassembled WGS sequence"/>
</dbReference>
<keyword evidence="8 12" id="KW-0067">ATP-binding</keyword>
<gene>
    <name evidence="12" type="ORF">AS888_15645</name>
</gene>
<name>A0A109N049_9BACI</name>
<keyword evidence="7" id="KW-0547">Nucleotide-binding</keyword>
<dbReference type="InterPro" id="IPR003439">
    <property type="entry name" value="ABC_transporter-like_ATP-bd"/>
</dbReference>
<organism evidence="12 13">
    <name type="scientific">Peribacillus simplex</name>
    <dbReference type="NCBI Taxonomy" id="1478"/>
    <lineage>
        <taxon>Bacteria</taxon>
        <taxon>Bacillati</taxon>
        <taxon>Bacillota</taxon>
        <taxon>Bacilli</taxon>
        <taxon>Bacillales</taxon>
        <taxon>Bacillaceae</taxon>
        <taxon>Peribacillus</taxon>
    </lineage>
</organism>
<comment type="subcellular location">
    <subcellularLocation>
        <location evidence="2">Cell inner membrane</location>
    </subcellularLocation>
    <subcellularLocation>
        <location evidence="1">Cell membrane</location>
        <topology evidence="1">Peripheral membrane protein</topology>
    </subcellularLocation>
</comment>
<dbReference type="GO" id="GO:0015749">
    <property type="term" value="P:monosaccharide transmembrane transport"/>
    <property type="evidence" value="ECO:0007669"/>
    <property type="project" value="UniProtKB-ARBA"/>
</dbReference>
<keyword evidence="6" id="KW-0677">Repeat</keyword>
<dbReference type="PANTHER" id="PTHR43790">
    <property type="entry name" value="CARBOHYDRATE TRANSPORT ATP-BINDING PROTEIN MG119-RELATED"/>
    <property type="match status" value="1"/>
</dbReference>
<evidence type="ECO:0000259" key="11">
    <source>
        <dbReference type="PROSITE" id="PS50893"/>
    </source>
</evidence>
<evidence type="ECO:0000256" key="1">
    <source>
        <dbReference type="ARBA" id="ARBA00004202"/>
    </source>
</evidence>
<proteinExistence type="predicted"/>
<dbReference type="InterPro" id="IPR003593">
    <property type="entry name" value="AAA+_ATPase"/>
</dbReference>
<dbReference type="CDD" id="cd03216">
    <property type="entry name" value="ABC_Carb_Monos_I"/>
    <property type="match status" value="1"/>
</dbReference>
<evidence type="ECO:0000256" key="4">
    <source>
        <dbReference type="ARBA" id="ARBA00022475"/>
    </source>
</evidence>
<comment type="caution">
    <text evidence="12">The sequence shown here is derived from an EMBL/GenBank/DDBJ whole genome shotgun (WGS) entry which is preliminary data.</text>
</comment>
<dbReference type="RefSeq" id="WP_061141404.1">
    <property type="nucleotide sequence ID" value="NZ_LNNH01000012.1"/>
</dbReference>
<keyword evidence="9" id="KW-1278">Translocase</keyword>
<feature type="domain" description="ABC transporter" evidence="11">
    <location>
        <begin position="3"/>
        <end position="239"/>
    </location>
</feature>
<evidence type="ECO:0000256" key="6">
    <source>
        <dbReference type="ARBA" id="ARBA00022737"/>
    </source>
</evidence>
<dbReference type="FunFam" id="3.40.50.300:FF:000126">
    <property type="entry name" value="Galactose/methyl galactoside import ATP-binding protein MglA"/>
    <property type="match status" value="1"/>
</dbReference>
<evidence type="ECO:0000313" key="13">
    <source>
        <dbReference type="Proteomes" id="UP000064189"/>
    </source>
</evidence>
<keyword evidence="10" id="KW-0472">Membrane</keyword>
<dbReference type="InterPro" id="IPR027417">
    <property type="entry name" value="P-loop_NTPase"/>
</dbReference>
<keyword evidence="4" id="KW-1003">Cell membrane</keyword>
<dbReference type="PROSITE" id="PS50893">
    <property type="entry name" value="ABC_TRANSPORTER_2"/>
    <property type="match status" value="2"/>
</dbReference>
<dbReference type="InterPro" id="IPR017871">
    <property type="entry name" value="ABC_transporter-like_CS"/>
</dbReference>
<evidence type="ECO:0000256" key="7">
    <source>
        <dbReference type="ARBA" id="ARBA00022741"/>
    </source>
</evidence>
<feature type="domain" description="ABC transporter" evidence="11">
    <location>
        <begin position="249"/>
        <end position="493"/>
    </location>
</feature>
<dbReference type="SUPFAM" id="SSF52540">
    <property type="entry name" value="P-loop containing nucleoside triphosphate hydrolases"/>
    <property type="match status" value="2"/>
</dbReference>
<dbReference type="EMBL" id="LNNH01000012">
    <property type="protein sequence ID" value="KWW21050.1"/>
    <property type="molecule type" value="Genomic_DNA"/>
</dbReference>
<evidence type="ECO:0000256" key="5">
    <source>
        <dbReference type="ARBA" id="ARBA00022597"/>
    </source>
</evidence>
<accession>A0A109N049</accession>
<dbReference type="PANTHER" id="PTHR43790:SF3">
    <property type="entry name" value="D-ALLOSE IMPORT ATP-BINDING PROTEIN ALSA-RELATED"/>
    <property type="match status" value="1"/>
</dbReference>
<dbReference type="AlphaFoldDB" id="A0A109N049"/>
<dbReference type="GO" id="GO:0016887">
    <property type="term" value="F:ATP hydrolysis activity"/>
    <property type="evidence" value="ECO:0007669"/>
    <property type="project" value="InterPro"/>
</dbReference>
<dbReference type="GO" id="GO:0005524">
    <property type="term" value="F:ATP binding"/>
    <property type="evidence" value="ECO:0007669"/>
    <property type="project" value="UniProtKB-KW"/>
</dbReference>
<evidence type="ECO:0000256" key="10">
    <source>
        <dbReference type="ARBA" id="ARBA00023136"/>
    </source>
</evidence>
<dbReference type="FunFam" id="3.40.50.300:FF:000127">
    <property type="entry name" value="Ribose import ATP-binding protein RbsA"/>
    <property type="match status" value="1"/>
</dbReference>
<dbReference type="PROSITE" id="PS00211">
    <property type="entry name" value="ABC_TRANSPORTER_1"/>
    <property type="match status" value="2"/>
</dbReference>
<dbReference type="CDD" id="cd03215">
    <property type="entry name" value="ABC_Carb_Monos_II"/>
    <property type="match status" value="1"/>
</dbReference>
<evidence type="ECO:0000256" key="8">
    <source>
        <dbReference type="ARBA" id="ARBA00022840"/>
    </source>
</evidence>
<dbReference type="SMART" id="SM00382">
    <property type="entry name" value="AAA"/>
    <property type="match status" value="2"/>
</dbReference>
<evidence type="ECO:0000313" key="12">
    <source>
        <dbReference type="EMBL" id="KWW21050.1"/>
    </source>
</evidence>
<evidence type="ECO:0000256" key="9">
    <source>
        <dbReference type="ARBA" id="ARBA00022967"/>
    </source>
</evidence>
<dbReference type="Gene3D" id="3.40.50.300">
    <property type="entry name" value="P-loop containing nucleotide triphosphate hydrolases"/>
    <property type="match status" value="2"/>
</dbReference>
<protein>
    <submittedName>
        <fullName evidence="12">D-ribose transporter ATP-binding protein</fullName>
    </submittedName>
</protein>
<dbReference type="InterPro" id="IPR050107">
    <property type="entry name" value="ABC_carbohydrate_import_ATPase"/>
</dbReference>